<protein>
    <submittedName>
        <fullName evidence="1">Uncharacterized protein</fullName>
    </submittedName>
</protein>
<proteinExistence type="predicted"/>
<dbReference type="EMBL" id="LT629804">
    <property type="protein sequence ID" value="SDU80736.1"/>
    <property type="molecule type" value="Genomic_DNA"/>
</dbReference>
<dbReference type="GeneID" id="65345554"/>
<dbReference type="RefSeq" id="WP_157672946.1">
    <property type="nucleotide sequence ID" value="NZ_JABAPH010000035.1"/>
</dbReference>
<reference evidence="2" key="1">
    <citation type="submission" date="2016-10" db="EMBL/GenBank/DDBJ databases">
        <authorList>
            <person name="Varghese N."/>
            <person name="Submissions S."/>
        </authorList>
    </citation>
    <scope>NUCLEOTIDE SEQUENCE [LARGE SCALE GENOMIC DNA]</scope>
    <source>
        <strain evidence="2">DSM 10002</strain>
    </source>
</reference>
<dbReference type="Proteomes" id="UP000214355">
    <property type="component" value="Chromosome I"/>
</dbReference>
<dbReference type="STRING" id="131112.SAMN04489737_1297"/>
<organism evidence="1 2">
    <name type="scientific">Arcanobacterium phocae</name>
    <dbReference type="NCBI Taxonomy" id="131112"/>
    <lineage>
        <taxon>Bacteria</taxon>
        <taxon>Bacillati</taxon>
        <taxon>Actinomycetota</taxon>
        <taxon>Actinomycetes</taxon>
        <taxon>Actinomycetales</taxon>
        <taxon>Actinomycetaceae</taxon>
        <taxon>Arcanobacterium</taxon>
    </lineage>
</organism>
<keyword evidence="2" id="KW-1185">Reference proteome</keyword>
<dbReference type="OrthoDB" id="9979801at2"/>
<gene>
    <name evidence="1" type="ORF">SAMN04489737_1297</name>
</gene>
<accession>A0A1H2LK10</accession>
<evidence type="ECO:0000313" key="2">
    <source>
        <dbReference type="Proteomes" id="UP000214355"/>
    </source>
</evidence>
<sequence>MVSNIPSENPRSFPKSRIAIDPETALTSLAEKSIATRIDELEKIHQELTIMLGRAKM</sequence>
<evidence type="ECO:0000313" key="1">
    <source>
        <dbReference type="EMBL" id="SDU80736.1"/>
    </source>
</evidence>
<name>A0A1H2LK10_9ACTO</name>
<dbReference type="AlphaFoldDB" id="A0A1H2LK10"/>